<dbReference type="EMBL" id="WJEE01000022">
    <property type="protein sequence ID" value="MRI66899.1"/>
    <property type="molecule type" value="Genomic_DNA"/>
</dbReference>
<evidence type="ECO:0008006" key="3">
    <source>
        <dbReference type="Google" id="ProtNLM"/>
    </source>
</evidence>
<gene>
    <name evidence="1" type="ORF">GH885_11200</name>
</gene>
<organism evidence="1 2">
    <name type="scientific">Gracilibacillus thailandensis</name>
    <dbReference type="NCBI Taxonomy" id="563735"/>
    <lineage>
        <taxon>Bacteria</taxon>
        <taxon>Bacillati</taxon>
        <taxon>Bacillota</taxon>
        <taxon>Bacilli</taxon>
        <taxon>Bacillales</taxon>
        <taxon>Bacillaceae</taxon>
        <taxon>Gracilibacillus</taxon>
    </lineage>
</organism>
<protein>
    <recommendedName>
        <fullName evidence="3">DNA alkylation repair protein</fullName>
    </recommendedName>
</protein>
<keyword evidence="2" id="KW-1185">Reference proteome</keyword>
<accession>A0A6N7R2G5</accession>
<dbReference type="Gene3D" id="1.25.40.290">
    <property type="entry name" value="ARM repeat domains"/>
    <property type="match status" value="1"/>
</dbReference>
<comment type="caution">
    <text evidence="1">The sequence shown here is derived from an EMBL/GenBank/DDBJ whole genome shotgun (WGS) entry which is preliminary data.</text>
</comment>
<sequence length="260" mass="30288">MGNYVPVKYYFDRELALRLTELIHPFYPGFDQNAFIELVTKEVANKELKARVEVFADALKQNLPSDYPQAIAILLKIIGPENKTEKGMFTNGYFLMPVAYFVEKYGLEYFDHSFHAMYEITKRHTAEYAIRPYLIADTNSSMTYLQDWITDPNPHVRRLVSEGTRPRLPWAKKIPPLKNDLENNLSLLESLLHDTSPYVQKSVANHLNDLTKESPEQVLVWLDQLMKANHHVNRKIIKNGLRTLVKLEHEHALKLLRKVE</sequence>
<dbReference type="AlphaFoldDB" id="A0A6N7R2G5"/>
<proteinExistence type="predicted"/>
<name>A0A6N7R2G5_9BACI</name>
<dbReference type="InterPro" id="IPR014825">
    <property type="entry name" value="DNA_alkylation"/>
</dbReference>
<evidence type="ECO:0000313" key="2">
    <source>
        <dbReference type="Proteomes" id="UP000435187"/>
    </source>
</evidence>
<dbReference type="SUPFAM" id="SSF48371">
    <property type="entry name" value="ARM repeat"/>
    <property type="match status" value="1"/>
</dbReference>
<evidence type="ECO:0000313" key="1">
    <source>
        <dbReference type="EMBL" id="MRI66899.1"/>
    </source>
</evidence>
<dbReference type="RefSeq" id="WP_153835558.1">
    <property type="nucleotide sequence ID" value="NZ_JBHUMW010000049.1"/>
</dbReference>
<dbReference type="InterPro" id="IPR016024">
    <property type="entry name" value="ARM-type_fold"/>
</dbReference>
<dbReference type="Pfam" id="PF08713">
    <property type="entry name" value="DNA_alkylation"/>
    <property type="match status" value="1"/>
</dbReference>
<dbReference type="Proteomes" id="UP000435187">
    <property type="component" value="Unassembled WGS sequence"/>
</dbReference>
<reference evidence="1 2" key="1">
    <citation type="submission" date="2019-10" db="EMBL/GenBank/DDBJ databases">
        <title>Gracilibacillus salitolerans sp. nov., a moderate halophile isolated from a saline soil in northwest China.</title>
        <authorList>
            <person name="Gan L."/>
        </authorList>
    </citation>
    <scope>NUCLEOTIDE SEQUENCE [LARGE SCALE GENOMIC DNA]</scope>
    <source>
        <strain evidence="1 2">TP2-8</strain>
    </source>
</reference>